<gene>
    <name evidence="2" type="ORF">GH754_11385</name>
</gene>
<dbReference type="Proteomes" id="UP000480185">
    <property type="component" value="Unassembled WGS sequence"/>
</dbReference>
<comment type="caution">
    <text evidence="2">The sequence shown here is derived from an EMBL/GenBank/DDBJ whole genome shotgun (WGS) entry which is preliminary data.</text>
</comment>
<dbReference type="OrthoDB" id="2971839at2"/>
<dbReference type="EMBL" id="WJNH01000007">
    <property type="protein sequence ID" value="MRG86911.1"/>
    <property type="molecule type" value="Genomic_DNA"/>
</dbReference>
<reference evidence="2 3" key="1">
    <citation type="submission" date="2019-11" db="EMBL/GenBank/DDBJ databases">
        <authorList>
            <person name="Li J."/>
        </authorList>
    </citation>
    <scope>NUCLEOTIDE SEQUENCE [LARGE SCALE GENOMIC DNA]</scope>
    <source>
        <strain evidence="2 3">J4</strain>
    </source>
</reference>
<proteinExistence type="predicted"/>
<keyword evidence="1" id="KW-0812">Transmembrane</keyword>
<dbReference type="AlphaFoldDB" id="A0A6G1X7C9"/>
<dbReference type="RefSeq" id="WP_153728816.1">
    <property type="nucleotide sequence ID" value="NZ_WJNH01000007.1"/>
</dbReference>
<evidence type="ECO:0000256" key="1">
    <source>
        <dbReference type="SAM" id="Phobius"/>
    </source>
</evidence>
<protein>
    <submittedName>
        <fullName evidence="2">Uncharacterized protein</fullName>
    </submittedName>
</protein>
<keyword evidence="1" id="KW-0472">Membrane</keyword>
<feature type="transmembrane region" description="Helical" evidence="1">
    <location>
        <begin position="65"/>
        <end position="87"/>
    </location>
</feature>
<sequence length="90" mass="10214">MTSFVNIGVKLSIFFHFLWLTLFFAYIFGFIGLESAFLQPVVWLSSPIYGLIISILAIRKKVAQVPAILSIIFSISTFFLWFLVLGISSF</sequence>
<keyword evidence="1" id="KW-1133">Transmembrane helix</keyword>
<accession>A0A6G1X7C9</accession>
<evidence type="ECO:0000313" key="3">
    <source>
        <dbReference type="Proteomes" id="UP000480185"/>
    </source>
</evidence>
<feature type="transmembrane region" description="Helical" evidence="1">
    <location>
        <begin position="37"/>
        <end position="58"/>
    </location>
</feature>
<evidence type="ECO:0000313" key="2">
    <source>
        <dbReference type="EMBL" id="MRG86911.1"/>
    </source>
</evidence>
<name>A0A6G1X7C9_9BACI</name>
<keyword evidence="3" id="KW-1185">Reference proteome</keyword>
<feature type="transmembrane region" description="Helical" evidence="1">
    <location>
        <begin position="12"/>
        <end position="31"/>
    </location>
</feature>
<organism evidence="2 3">
    <name type="scientific">Salinibacillus xinjiangensis</name>
    <dbReference type="NCBI Taxonomy" id="1229268"/>
    <lineage>
        <taxon>Bacteria</taxon>
        <taxon>Bacillati</taxon>
        <taxon>Bacillota</taxon>
        <taxon>Bacilli</taxon>
        <taxon>Bacillales</taxon>
        <taxon>Bacillaceae</taxon>
        <taxon>Salinibacillus</taxon>
    </lineage>
</organism>